<sequence length="55" mass="5546">MERFVQSIVAGGPALVAGLWLVALGGSIPRLAGIGLALLGIVGLVRGIGSEIRYS</sequence>
<evidence type="ECO:0000313" key="2">
    <source>
        <dbReference type="EMBL" id="MFC4986545.1"/>
    </source>
</evidence>
<organism evidence="2 3">
    <name type="scientific">Saliphagus infecundisoli</name>
    <dbReference type="NCBI Taxonomy" id="1849069"/>
    <lineage>
        <taxon>Archaea</taxon>
        <taxon>Methanobacteriati</taxon>
        <taxon>Methanobacteriota</taxon>
        <taxon>Stenosarchaea group</taxon>
        <taxon>Halobacteria</taxon>
        <taxon>Halobacteriales</taxon>
        <taxon>Natrialbaceae</taxon>
        <taxon>Saliphagus</taxon>
    </lineage>
</organism>
<evidence type="ECO:0000256" key="1">
    <source>
        <dbReference type="SAM" id="Phobius"/>
    </source>
</evidence>
<name>A0ABD5Q9U6_9EURY</name>
<accession>A0ABD5Q9U6</accession>
<dbReference type="RefSeq" id="WP_224828023.1">
    <property type="nucleotide sequence ID" value="NZ_JAIVEF010000003.1"/>
</dbReference>
<reference evidence="2 3" key="1">
    <citation type="journal article" date="2019" name="Int. J. Syst. Evol. Microbiol.">
        <title>The Global Catalogue of Microorganisms (GCM) 10K type strain sequencing project: providing services to taxonomists for standard genome sequencing and annotation.</title>
        <authorList>
            <consortium name="The Broad Institute Genomics Platform"/>
            <consortium name="The Broad Institute Genome Sequencing Center for Infectious Disease"/>
            <person name="Wu L."/>
            <person name="Ma J."/>
        </authorList>
    </citation>
    <scope>NUCLEOTIDE SEQUENCE [LARGE SCALE GENOMIC DNA]</scope>
    <source>
        <strain evidence="2 3">CGMCC 1.15824</strain>
    </source>
</reference>
<gene>
    <name evidence="2" type="ORF">ACFPFO_01875</name>
</gene>
<keyword evidence="3" id="KW-1185">Reference proteome</keyword>
<keyword evidence="1" id="KW-0812">Transmembrane</keyword>
<feature type="transmembrane region" description="Helical" evidence="1">
    <location>
        <begin position="7"/>
        <end position="25"/>
    </location>
</feature>
<dbReference type="EMBL" id="JBHSJG010000005">
    <property type="protein sequence ID" value="MFC4986545.1"/>
    <property type="molecule type" value="Genomic_DNA"/>
</dbReference>
<comment type="caution">
    <text evidence="2">The sequence shown here is derived from an EMBL/GenBank/DDBJ whole genome shotgun (WGS) entry which is preliminary data.</text>
</comment>
<dbReference type="AlphaFoldDB" id="A0ABD5Q9U6"/>
<proteinExistence type="predicted"/>
<dbReference type="Proteomes" id="UP001595925">
    <property type="component" value="Unassembled WGS sequence"/>
</dbReference>
<keyword evidence="1" id="KW-1133">Transmembrane helix</keyword>
<keyword evidence="1" id="KW-0472">Membrane</keyword>
<protein>
    <submittedName>
        <fullName evidence="2">Uncharacterized protein</fullName>
    </submittedName>
</protein>
<feature type="transmembrane region" description="Helical" evidence="1">
    <location>
        <begin position="31"/>
        <end position="49"/>
    </location>
</feature>
<evidence type="ECO:0000313" key="3">
    <source>
        <dbReference type="Proteomes" id="UP001595925"/>
    </source>
</evidence>